<dbReference type="PATRIC" id="fig|1341156.4.peg.1165"/>
<dbReference type="InterPro" id="IPR056690">
    <property type="entry name" value="DUF7788"/>
</dbReference>
<dbReference type="OrthoDB" id="9255585at2"/>
<feature type="domain" description="DUF7788" evidence="2">
    <location>
        <begin position="288"/>
        <end position="468"/>
    </location>
</feature>
<dbReference type="EMBL" id="JEOB01000002">
    <property type="protein sequence ID" value="EXM39907.1"/>
    <property type="molecule type" value="Genomic_DNA"/>
</dbReference>
<organism evidence="3 4">
    <name type="scientific">Ruminococcus albus SY3</name>
    <dbReference type="NCBI Taxonomy" id="1341156"/>
    <lineage>
        <taxon>Bacteria</taxon>
        <taxon>Bacillati</taxon>
        <taxon>Bacillota</taxon>
        <taxon>Clostridia</taxon>
        <taxon>Eubacteriales</taxon>
        <taxon>Oscillospiraceae</taxon>
        <taxon>Ruminococcus</taxon>
    </lineage>
</organism>
<dbReference type="Pfam" id="PF25043">
    <property type="entry name" value="DUF7788"/>
    <property type="match status" value="1"/>
</dbReference>
<name>A0A011V373_RUMAL</name>
<evidence type="ECO:0000313" key="3">
    <source>
        <dbReference type="EMBL" id="EXM39907.1"/>
    </source>
</evidence>
<dbReference type="Gene3D" id="3.40.50.410">
    <property type="entry name" value="von Willebrand factor, type A domain"/>
    <property type="match status" value="1"/>
</dbReference>
<protein>
    <recommendedName>
        <fullName evidence="5">DUF2828 domain-containing protein</fullName>
    </recommendedName>
</protein>
<evidence type="ECO:0000259" key="2">
    <source>
        <dbReference type="Pfam" id="PF25043"/>
    </source>
</evidence>
<dbReference type="AlphaFoldDB" id="A0A011V373"/>
<dbReference type="InterPro" id="IPR011205">
    <property type="entry name" value="UCP015417_vWA"/>
</dbReference>
<evidence type="ECO:0000313" key="4">
    <source>
        <dbReference type="Proteomes" id="UP000021369"/>
    </source>
</evidence>
<reference evidence="3 4" key="1">
    <citation type="submission" date="2013-06" db="EMBL/GenBank/DDBJ databases">
        <title>Rumen cellulosomics: divergent fiber-degrading strategies revealed by comparative genome-wide analysis of six Ruminococcal strains.</title>
        <authorList>
            <person name="Dassa B."/>
            <person name="Borovok I."/>
            <person name="Lamed R."/>
            <person name="Flint H."/>
            <person name="Yeoman C.J."/>
            <person name="White B."/>
            <person name="Bayer E.A."/>
        </authorList>
    </citation>
    <scope>NUCLEOTIDE SEQUENCE [LARGE SCALE GENOMIC DNA]</scope>
    <source>
        <strain evidence="3 4">SY3</strain>
    </source>
</reference>
<dbReference type="PANTHER" id="PTHR31373:SF27">
    <property type="entry name" value="TROVE DOMAIN-CONTAINING PROTEIN"/>
    <property type="match status" value="1"/>
</dbReference>
<feature type="domain" description="DUF2828" evidence="1">
    <location>
        <begin position="14"/>
        <end position="105"/>
    </location>
</feature>
<sequence>MLNFLKKEANMTLTENGGTAFRSSESFCLDMFFRAGAMRNSSEEEIANTVIRAYAEDPDKTMKTVFFARDARGGLGERRFFRCAISALVDLAPESVRKNIPLFAEYGRYDDLCILLGTELEKDAAGIIITQLQKDIKAMQENQPASLLAKWLPSVNASSKDTRNKGRRMASLLGMSEPMYRKTLSALRKYTDILENRLRERDYTFNYEVQPSCAMFKYRSAFIRNDGERYTEYLNKVNNGEAKLNAGRLYPYDIVRAVLNGGVSAEERLSLDTSWKSLPDLTAAKGENALAVIDGSGSMTWGMGGIRPIDAALSLGIYFAEHNKGAFADHFITFSHKPRLVKIEGKDIVDKVKYCSTFNEVANTNLEAVFTLILRTAVNNKVKQADMPAKLYIISDMQFDSCIIGGNSEPMFREMRKLYRKHGYELPEVIFWNVNSRCDAVPVTRSETGAALVSGYSPAVFDMVIGGECSPEAVMNKILSSERYSAVRAA</sequence>
<feature type="domain" description="DUF2828" evidence="1">
    <location>
        <begin position="164"/>
        <end position="264"/>
    </location>
</feature>
<dbReference type="Proteomes" id="UP000021369">
    <property type="component" value="Unassembled WGS sequence"/>
</dbReference>
<gene>
    <name evidence="3" type="ORF">RASY3_09335</name>
</gene>
<proteinExistence type="predicted"/>
<evidence type="ECO:0008006" key="5">
    <source>
        <dbReference type="Google" id="ProtNLM"/>
    </source>
</evidence>
<dbReference type="PANTHER" id="PTHR31373">
    <property type="entry name" value="OS06G0652100 PROTEIN"/>
    <property type="match status" value="1"/>
</dbReference>
<accession>A0A011V373</accession>
<dbReference type="InterPro" id="IPR058580">
    <property type="entry name" value="DUF2828"/>
</dbReference>
<dbReference type="SUPFAM" id="SSF53300">
    <property type="entry name" value="vWA-like"/>
    <property type="match status" value="1"/>
</dbReference>
<dbReference type="InterPro" id="IPR036465">
    <property type="entry name" value="vWFA_dom_sf"/>
</dbReference>
<evidence type="ECO:0000259" key="1">
    <source>
        <dbReference type="Pfam" id="PF11443"/>
    </source>
</evidence>
<keyword evidence="4" id="KW-1185">Reference proteome</keyword>
<dbReference type="Pfam" id="PF11443">
    <property type="entry name" value="DUF2828"/>
    <property type="match status" value="2"/>
</dbReference>
<dbReference type="PIRSF" id="PIRSF015417">
    <property type="entry name" value="T31B5_30_vWA"/>
    <property type="match status" value="1"/>
</dbReference>
<dbReference type="RefSeq" id="WP_037287239.1">
    <property type="nucleotide sequence ID" value="NZ_JEOB01000002.1"/>
</dbReference>
<comment type="caution">
    <text evidence="3">The sequence shown here is derived from an EMBL/GenBank/DDBJ whole genome shotgun (WGS) entry which is preliminary data.</text>
</comment>